<organism evidence="3 4">
    <name type="scientific">Streptomyces daliensis</name>
    <dbReference type="NCBI Taxonomy" id="299421"/>
    <lineage>
        <taxon>Bacteria</taxon>
        <taxon>Bacillati</taxon>
        <taxon>Actinomycetota</taxon>
        <taxon>Actinomycetes</taxon>
        <taxon>Kitasatosporales</taxon>
        <taxon>Streptomycetaceae</taxon>
        <taxon>Streptomyces</taxon>
    </lineage>
</organism>
<evidence type="ECO:0000313" key="4">
    <source>
        <dbReference type="Proteomes" id="UP000675554"/>
    </source>
</evidence>
<feature type="region of interest" description="Disordered" evidence="1">
    <location>
        <begin position="102"/>
        <end position="121"/>
    </location>
</feature>
<keyword evidence="2" id="KW-0812">Transmembrane</keyword>
<reference evidence="3" key="1">
    <citation type="submission" date="2021-04" db="EMBL/GenBank/DDBJ databases">
        <title>Sequencing of actinobacteria type strains.</title>
        <authorList>
            <person name="Nguyen G.-S."/>
            <person name="Wentzel A."/>
        </authorList>
    </citation>
    <scope>NUCLEOTIDE SEQUENCE</scope>
    <source>
        <strain evidence="3">DSM 42095</strain>
    </source>
</reference>
<dbReference type="Proteomes" id="UP000675554">
    <property type="component" value="Unassembled WGS sequence"/>
</dbReference>
<gene>
    <name evidence="3" type="ORF">KDA82_31005</name>
</gene>
<evidence type="ECO:0000313" key="3">
    <source>
        <dbReference type="EMBL" id="MBR7677344.1"/>
    </source>
</evidence>
<comment type="caution">
    <text evidence="3">The sequence shown here is derived from an EMBL/GenBank/DDBJ whole genome shotgun (WGS) entry which is preliminary data.</text>
</comment>
<evidence type="ECO:0000256" key="1">
    <source>
        <dbReference type="SAM" id="MobiDB-lite"/>
    </source>
</evidence>
<sequence length="121" mass="13073">MSMPGGTGNTSGRYLIRGDYYDENLTERQLTDTVTIVWGSVGLVFGVFIGMGLSSLFGLSTVFRAVLVTASVLVIGGSTAWIARRIARRGTEDKRVAQFHAEYGSAESDSADSDTQRDAER</sequence>
<keyword evidence="2" id="KW-1133">Transmembrane helix</keyword>
<protein>
    <submittedName>
        <fullName evidence="3">Uncharacterized protein</fullName>
    </submittedName>
</protein>
<proteinExistence type="predicted"/>
<keyword evidence="2" id="KW-0472">Membrane</keyword>
<feature type="transmembrane region" description="Helical" evidence="2">
    <location>
        <begin position="63"/>
        <end position="83"/>
    </location>
</feature>
<evidence type="ECO:0000256" key="2">
    <source>
        <dbReference type="SAM" id="Phobius"/>
    </source>
</evidence>
<accession>A0A8T4J6S2</accession>
<feature type="transmembrane region" description="Helical" evidence="2">
    <location>
        <begin position="36"/>
        <end position="57"/>
    </location>
</feature>
<dbReference type="EMBL" id="JAGSMN010000897">
    <property type="protein sequence ID" value="MBR7677344.1"/>
    <property type="molecule type" value="Genomic_DNA"/>
</dbReference>
<name>A0A8T4J6S2_9ACTN</name>
<keyword evidence="4" id="KW-1185">Reference proteome</keyword>
<dbReference type="AlphaFoldDB" id="A0A8T4J6S2"/>